<name>A0A841RJF3_9BACI</name>
<dbReference type="PANTHER" id="PTHR30258">
    <property type="entry name" value="TYPE II SECRETION SYSTEM PROTEIN GSPE-RELATED"/>
    <property type="match status" value="1"/>
</dbReference>
<dbReference type="InterPro" id="IPR027417">
    <property type="entry name" value="P-loop_NTPase"/>
</dbReference>
<reference evidence="5 6" key="1">
    <citation type="submission" date="2020-08" db="EMBL/GenBank/DDBJ databases">
        <title>Genomic Encyclopedia of Type Strains, Phase IV (KMG-IV): sequencing the most valuable type-strain genomes for metagenomic binning, comparative biology and taxonomic classification.</title>
        <authorList>
            <person name="Goeker M."/>
        </authorList>
    </citation>
    <scope>NUCLEOTIDE SEQUENCE [LARGE SCALE GENOMIC DNA]</scope>
    <source>
        <strain evidence="5 6">DSM 11805</strain>
    </source>
</reference>
<dbReference type="NCBIfam" id="NF041000">
    <property type="entry name" value="ATPase_ComGA"/>
    <property type="match status" value="1"/>
</dbReference>
<dbReference type="GO" id="GO:0016887">
    <property type="term" value="F:ATP hydrolysis activity"/>
    <property type="evidence" value="ECO:0007669"/>
    <property type="project" value="TreeGrafter"/>
</dbReference>
<dbReference type="Proteomes" id="UP000572212">
    <property type="component" value="Unassembled WGS sequence"/>
</dbReference>
<dbReference type="PROSITE" id="PS00662">
    <property type="entry name" value="T2SP_E"/>
    <property type="match status" value="1"/>
</dbReference>
<dbReference type="InterPro" id="IPR001482">
    <property type="entry name" value="T2SS/T4SS_dom"/>
</dbReference>
<protein>
    <submittedName>
        <fullName evidence="5">Competence protein ComGA</fullName>
    </submittedName>
</protein>
<dbReference type="Pfam" id="PF00437">
    <property type="entry name" value="T2SSE"/>
    <property type="match status" value="1"/>
</dbReference>
<dbReference type="Gene3D" id="3.40.50.300">
    <property type="entry name" value="P-loop containing nucleotide triphosphate hydrolases"/>
    <property type="match status" value="1"/>
</dbReference>
<dbReference type="SUPFAM" id="SSF52540">
    <property type="entry name" value="P-loop containing nucleoside triphosphate hydrolases"/>
    <property type="match status" value="1"/>
</dbReference>
<keyword evidence="3" id="KW-0067">ATP-binding</keyword>
<dbReference type="Gene3D" id="3.30.450.90">
    <property type="match status" value="1"/>
</dbReference>
<evidence type="ECO:0000256" key="1">
    <source>
        <dbReference type="ARBA" id="ARBA00006611"/>
    </source>
</evidence>
<evidence type="ECO:0000313" key="6">
    <source>
        <dbReference type="Proteomes" id="UP000572212"/>
    </source>
</evidence>
<comment type="caution">
    <text evidence="5">The sequence shown here is derived from an EMBL/GenBank/DDBJ whole genome shotgun (WGS) entry which is preliminary data.</text>
</comment>
<keyword evidence="6" id="KW-1185">Reference proteome</keyword>
<evidence type="ECO:0000313" key="5">
    <source>
        <dbReference type="EMBL" id="MBB6511773.1"/>
    </source>
</evidence>
<dbReference type="RefSeq" id="WP_184244301.1">
    <property type="nucleotide sequence ID" value="NZ_BAAACU010000022.1"/>
</dbReference>
<evidence type="ECO:0000256" key="3">
    <source>
        <dbReference type="ARBA" id="ARBA00022840"/>
    </source>
</evidence>
<evidence type="ECO:0000259" key="4">
    <source>
        <dbReference type="PROSITE" id="PS00662"/>
    </source>
</evidence>
<dbReference type="GO" id="GO:0005524">
    <property type="term" value="F:ATP binding"/>
    <property type="evidence" value="ECO:0007669"/>
    <property type="project" value="UniProtKB-KW"/>
</dbReference>
<feature type="domain" description="Bacterial type II secretion system protein E" evidence="4">
    <location>
        <begin position="204"/>
        <end position="218"/>
    </location>
</feature>
<keyword evidence="2" id="KW-0547">Nucleotide-binding</keyword>
<accession>A0A841RJF3</accession>
<dbReference type="CDD" id="cd01129">
    <property type="entry name" value="PulE-GspE-like"/>
    <property type="match status" value="1"/>
</dbReference>
<dbReference type="GO" id="GO:0005886">
    <property type="term" value="C:plasma membrane"/>
    <property type="evidence" value="ECO:0007669"/>
    <property type="project" value="TreeGrafter"/>
</dbReference>
<sequence>MDKAITLTNHIIEEAIKHLATDIHFIPDEENVKLYYRINGYRHNFSSLSLSQYQTLLSYLKFTGKMDIGQTRKPQSGTIPFKLKNSNYSLRISTLPSLSMESLAIRILEESIHYSLQRLFLFPNQTNAVMRLLEHSSGIILFTGPTGSGKSTTMYGIVAAVVERTNCQTITLEDPVEKKLDNVLQVQINESSGFTYDTGLKAALRHDPDIILVGEIRDKETAQFAFRAANTGHLVISTLHARNTIGTIHRLKEMNISNTDLEQNLIAIASTNLLPLTIPKYHNERAAIIELLSGNDLLSIIQFGDNDQNKIPNPSFLKLRRRAYAYGFINDPVRPTPPSD</sequence>
<dbReference type="PANTHER" id="PTHR30258:SF2">
    <property type="entry name" value="COMG OPERON PROTEIN 1"/>
    <property type="match status" value="1"/>
</dbReference>
<comment type="similarity">
    <text evidence="1">Belongs to the GSP E family.</text>
</comment>
<dbReference type="AlphaFoldDB" id="A0A841RJF3"/>
<evidence type="ECO:0000256" key="2">
    <source>
        <dbReference type="ARBA" id="ARBA00022741"/>
    </source>
</evidence>
<proteinExistence type="inferred from homology"/>
<organism evidence="5 6">
    <name type="scientific">Gracilibacillus halotolerans</name>
    <dbReference type="NCBI Taxonomy" id="74386"/>
    <lineage>
        <taxon>Bacteria</taxon>
        <taxon>Bacillati</taxon>
        <taxon>Bacillota</taxon>
        <taxon>Bacilli</taxon>
        <taxon>Bacillales</taxon>
        <taxon>Bacillaceae</taxon>
        <taxon>Gracilibacillus</taxon>
    </lineage>
</organism>
<dbReference type="EMBL" id="JACHON010000001">
    <property type="protein sequence ID" value="MBB6511773.1"/>
    <property type="molecule type" value="Genomic_DNA"/>
</dbReference>
<dbReference type="InterPro" id="IPR047667">
    <property type="entry name" value="ATPase_ComGA"/>
</dbReference>
<gene>
    <name evidence="5" type="ORF">GGQ92_000540</name>
</gene>